<comment type="subcellular location">
    <subcellularLocation>
        <location evidence="3">Cell membrane</location>
        <location evidence="3">Sarcolemma</location>
        <topology evidence="3">Single-pass type II membrane protein</topology>
    </subcellularLocation>
    <subcellularLocation>
        <location evidence="2">Cytoplasm</location>
        <location evidence="2">Cytoskeleton</location>
    </subcellularLocation>
</comment>
<keyword evidence="10 16" id="KW-1133">Transmembrane helix</keyword>
<keyword evidence="18" id="KW-1185">Reference proteome</keyword>
<keyword evidence="12" id="KW-1015">Disulfide bond</keyword>
<keyword evidence="9" id="KW-0735">Signal-anchor</keyword>
<evidence type="ECO:0000256" key="10">
    <source>
        <dbReference type="ARBA" id="ARBA00022989"/>
    </source>
</evidence>
<evidence type="ECO:0000256" key="15">
    <source>
        <dbReference type="ARBA" id="ARBA00026041"/>
    </source>
</evidence>
<dbReference type="PANTHER" id="PTHR21142">
    <property type="entry name" value="SARCOGLYCANS"/>
    <property type="match status" value="1"/>
</dbReference>
<evidence type="ECO:0000256" key="2">
    <source>
        <dbReference type="ARBA" id="ARBA00004245"/>
    </source>
</evidence>
<evidence type="ECO:0000313" key="17">
    <source>
        <dbReference type="EMBL" id="KAK2165402.1"/>
    </source>
</evidence>
<dbReference type="InterPro" id="IPR027659">
    <property type="entry name" value="Sgcb"/>
</dbReference>
<evidence type="ECO:0000256" key="9">
    <source>
        <dbReference type="ARBA" id="ARBA00022968"/>
    </source>
</evidence>
<dbReference type="InterPro" id="IPR006875">
    <property type="entry name" value="Sarcoglycan"/>
</dbReference>
<keyword evidence="14" id="KW-0206">Cytoskeleton</keyword>
<evidence type="ECO:0000256" key="6">
    <source>
        <dbReference type="ARBA" id="ARBA00022475"/>
    </source>
</evidence>
<evidence type="ECO:0000256" key="4">
    <source>
        <dbReference type="ARBA" id="ARBA00007574"/>
    </source>
</evidence>
<accession>A0AAD9K662</accession>
<dbReference type="Proteomes" id="UP001209878">
    <property type="component" value="Unassembled WGS sequence"/>
</dbReference>
<comment type="subunit">
    <text evidence="15">Cross-link to form 2 major subcomplexes: one consisting of SGCB, SGCD and SGCG and the other consisting of SGCB and SGCD. The association between SGCB and SGCG is particularly strong while SGCA is loosely associated with the other sarcoglycans.</text>
</comment>
<keyword evidence="8 16" id="KW-0812">Transmembrane</keyword>
<gene>
    <name evidence="17" type="ORF">NP493_1367g01021</name>
</gene>
<evidence type="ECO:0000256" key="7">
    <source>
        <dbReference type="ARBA" id="ARBA00022490"/>
    </source>
</evidence>
<keyword evidence="13" id="KW-0325">Glycoprotein</keyword>
<dbReference type="GO" id="GO:0007517">
    <property type="term" value="P:muscle organ development"/>
    <property type="evidence" value="ECO:0007669"/>
    <property type="project" value="InterPro"/>
</dbReference>
<keyword evidence="7" id="KW-0963">Cytoplasm</keyword>
<organism evidence="17 18">
    <name type="scientific">Ridgeia piscesae</name>
    <name type="common">Tubeworm</name>
    <dbReference type="NCBI Taxonomy" id="27915"/>
    <lineage>
        <taxon>Eukaryota</taxon>
        <taxon>Metazoa</taxon>
        <taxon>Spiralia</taxon>
        <taxon>Lophotrochozoa</taxon>
        <taxon>Annelida</taxon>
        <taxon>Polychaeta</taxon>
        <taxon>Sedentaria</taxon>
        <taxon>Canalipalpata</taxon>
        <taxon>Sabellida</taxon>
        <taxon>Siboglinidae</taxon>
        <taxon>Ridgeia</taxon>
    </lineage>
</organism>
<evidence type="ECO:0000256" key="1">
    <source>
        <dbReference type="ARBA" id="ARBA00002860"/>
    </source>
</evidence>
<feature type="transmembrane region" description="Helical" evidence="16">
    <location>
        <begin position="44"/>
        <end position="71"/>
    </location>
</feature>
<dbReference type="EMBL" id="JAODUO010001367">
    <property type="protein sequence ID" value="KAK2165402.1"/>
    <property type="molecule type" value="Genomic_DNA"/>
</dbReference>
<evidence type="ECO:0000256" key="5">
    <source>
        <dbReference type="ARBA" id="ARBA00015329"/>
    </source>
</evidence>
<evidence type="ECO:0000256" key="12">
    <source>
        <dbReference type="ARBA" id="ARBA00023157"/>
    </source>
</evidence>
<evidence type="ECO:0000313" key="18">
    <source>
        <dbReference type="Proteomes" id="UP001209878"/>
    </source>
</evidence>
<reference evidence="17" key="1">
    <citation type="journal article" date="2023" name="Mol. Biol. Evol.">
        <title>Third-Generation Sequencing Reveals the Adaptive Role of the Epigenome in Three Deep-Sea Polychaetes.</title>
        <authorList>
            <person name="Perez M."/>
            <person name="Aroh O."/>
            <person name="Sun Y."/>
            <person name="Lan Y."/>
            <person name="Juniper S.K."/>
            <person name="Young C.R."/>
            <person name="Angers B."/>
            <person name="Qian P.Y."/>
        </authorList>
    </citation>
    <scope>NUCLEOTIDE SEQUENCE</scope>
    <source>
        <strain evidence="17">R07B-5</strain>
    </source>
</reference>
<dbReference type="AlphaFoldDB" id="A0AAD9K662"/>
<keyword evidence="6" id="KW-1003">Cell membrane</keyword>
<keyword evidence="11 16" id="KW-0472">Membrane</keyword>
<evidence type="ECO:0000256" key="14">
    <source>
        <dbReference type="ARBA" id="ARBA00023212"/>
    </source>
</evidence>
<sequence>MSMREKSQLKQRINKEHNSNFRAGYVHVEEEQLHKTGIRGRKIYFFYVVICLLFLAIIVNILLTVVLLSVLRIDRHGMRSLEFDGSLLRFKQDADMGNVYLYESTIGGLPDQDLVVSAPSKSSIQLHAGVYNGSTVSIQSGRTEIRSEQGFTVIDPATGSAIFSTNFSKRSRFPKNVSILDVKRATTSRITSDIDRDLRLETQGSLLLRGSEGTTIDGKTVSLRGRGDINLTTAETLELSSITGRMFLDQIRHLPISSLHDDAVNTFKLCVCANTGQLFLVPAPYTCHQANEDQNPCTV</sequence>
<dbReference type="Pfam" id="PF04790">
    <property type="entry name" value="Sarcoglycan_1"/>
    <property type="match status" value="1"/>
</dbReference>
<comment type="function">
    <text evidence="1">Component of the sarcoglycan complex, a subcomplex of the dystrophin-glycoprotein complex which forms a link between the F-actin cytoskeleton and the extracellular matrix.</text>
</comment>
<evidence type="ECO:0000256" key="8">
    <source>
        <dbReference type="ARBA" id="ARBA00022692"/>
    </source>
</evidence>
<comment type="similarity">
    <text evidence="4">Belongs to the sarcoglycan beta/delta/gamma/zeta family.</text>
</comment>
<dbReference type="PANTHER" id="PTHR21142:SF2">
    <property type="entry name" value="BETA-SARCOGLYCAN"/>
    <property type="match status" value="1"/>
</dbReference>
<protein>
    <recommendedName>
        <fullName evidence="5">Beta-sarcoglycan</fullName>
    </recommendedName>
</protein>
<comment type="caution">
    <text evidence="17">The sequence shown here is derived from an EMBL/GenBank/DDBJ whole genome shotgun (WGS) entry which is preliminary data.</text>
</comment>
<evidence type="ECO:0000256" key="13">
    <source>
        <dbReference type="ARBA" id="ARBA00023180"/>
    </source>
</evidence>
<evidence type="ECO:0000256" key="11">
    <source>
        <dbReference type="ARBA" id="ARBA00023136"/>
    </source>
</evidence>
<dbReference type="GO" id="GO:0016012">
    <property type="term" value="C:sarcoglycan complex"/>
    <property type="evidence" value="ECO:0007669"/>
    <property type="project" value="InterPro"/>
</dbReference>
<dbReference type="GO" id="GO:0042383">
    <property type="term" value="C:sarcolemma"/>
    <property type="evidence" value="ECO:0007669"/>
    <property type="project" value="UniProtKB-SubCell"/>
</dbReference>
<evidence type="ECO:0000256" key="16">
    <source>
        <dbReference type="SAM" id="Phobius"/>
    </source>
</evidence>
<dbReference type="GO" id="GO:0005856">
    <property type="term" value="C:cytoskeleton"/>
    <property type="evidence" value="ECO:0007669"/>
    <property type="project" value="UniProtKB-SubCell"/>
</dbReference>
<proteinExistence type="inferred from homology"/>
<evidence type="ECO:0000256" key="3">
    <source>
        <dbReference type="ARBA" id="ARBA00004274"/>
    </source>
</evidence>
<name>A0AAD9K662_RIDPI</name>